<organism evidence="3 4">
    <name type="scientific">Pectobacterium polaris</name>
    <dbReference type="NCBI Taxonomy" id="2042057"/>
    <lineage>
        <taxon>Bacteria</taxon>
        <taxon>Pseudomonadati</taxon>
        <taxon>Pseudomonadota</taxon>
        <taxon>Gammaproteobacteria</taxon>
        <taxon>Enterobacterales</taxon>
        <taxon>Pectobacteriaceae</taxon>
        <taxon>Pectobacterium</taxon>
    </lineage>
</organism>
<keyword evidence="2" id="KW-0472">Membrane</keyword>
<feature type="transmembrane region" description="Helical" evidence="2">
    <location>
        <begin position="6"/>
        <end position="30"/>
    </location>
</feature>
<feature type="compositionally biased region" description="Low complexity" evidence="1">
    <location>
        <begin position="128"/>
        <end position="139"/>
    </location>
</feature>
<proteinExistence type="predicted"/>
<reference evidence="3" key="2">
    <citation type="submission" date="2021-01" db="EMBL/GenBank/DDBJ databases">
        <authorList>
            <person name="Vargas Peralta D."/>
        </authorList>
    </citation>
    <scope>NUCLEOTIDE SEQUENCE</scope>
    <source>
        <strain evidence="3">A3</strain>
    </source>
</reference>
<evidence type="ECO:0008006" key="5">
    <source>
        <dbReference type="Google" id="ProtNLM"/>
    </source>
</evidence>
<evidence type="ECO:0000313" key="3">
    <source>
        <dbReference type="EMBL" id="MBW5893130.1"/>
    </source>
</evidence>
<reference evidence="3" key="1">
    <citation type="journal article" date="2021" name="bioRxiv">
        <title>Identification of Pectobacterium species isolated from the soft rot of tetecho (Neobuxbaumia tetetzo), a columnar cactus, and associated metagenomics.</title>
        <authorList>
            <person name="Vargas-Peralta D."/>
            <person name="Narvaez-Barragan D.A."/>
            <person name="de Sandozequi A."/>
            <person name="Romero-Gutierrez M.F."/>
            <person name="Segovia L."/>
            <person name="Martinez-Anaya C."/>
            <person name="Alcaraz L.D."/>
            <person name="de la Torre Almaraz R."/>
        </authorList>
    </citation>
    <scope>NUCLEOTIDE SEQUENCE</scope>
    <source>
        <strain evidence="3">A3</strain>
    </source>
</reference>
<dbReference type="EMBL" id="JAESHX010000059">
    <property type="protein sequence ID" value="MBW5893130.1"/>
    <property type="molecule type" value="Genomic_DNA"/>
</dbReference>
<keyword evidence="2" id="KW-1133">Transmembrane helix</keyword>
<evidence type="ECO:0000256" key="2">
    <source>
        <dbReference type="SAM" id="Phobius"/>
    </source>
</evidence>
<feature type="region of interest" description="Disordered" evidence="1">
    <location>
        <begin position="128"/>
        <end position="148"/>
    </location>
</feature>
<gene>
    <name evidence="3" type="ORF">IM880_12985</name>
</gene>
<accession>A0AAW4P0Z5</accession>
<dbReference type="RefSeq" id="WP_219679916.1">
    <property type="nucleotide sequence ID" value="NZ_JAESHX010000059.1"/>
</dbReference>
<comment type="caution">
    <text evidence="3">The sequence shown here is derived from an EMBL/GenBank/DDBJ whole genome shotgun (WGS) entry which is preliminary data.</text>
</comment>
<dbReference type="Proteomes" id="UP000696310">
    <property type="component" value="Unassembled WGS sequence"/>
</dbReference>
<evidence type="ECO:0000313" key="4">
    <source>
        <dbReference type="Proteomes" id="UP000696310"/>
    </source>
</evidence>
<sequence length="148" mass="15571">MVKQILAGFWAGIWPYLMAVIVALVCYAAGKREGRSAAQLELSQAETKLAVGVLTEFIAGTRELTANANLASQQLALQINARQAADEQSTEAIRAALKKTAELRVMCVFDADVMQQLEAARERAASAATTGIASSTNGAMRAPGGSSQ</sequence>
<keyword evidence="2" id="KW-0812">Transmembrane</keyword>
<evidence type="ECO:0000256" key="1">
    <source>
        <dbReference type="SAM" id="MobiDB-lite"/>
    </source>
</evidence>
<protein>
    <recommendedName>
        <fullName evidence="5">DUF2570 domain-containing protein</fullName>
    </recommendedName>
</protein>
<dbReference type="AlphaFoldDB" id="A0AAW4P0Z5"/>
<name>A0AAW4P0Z5_9GAMM</name>